<feature type="region of interest" description="Disordered" evidence="1">
    <location>
        <begin position="143"/>
        <end position="222"/>
    </location>
</feature>
<organism evidence="2 3">
    <name type="scientific">Spizellomyces punctatus (strain DAOM BR117)</name>
    <dbReference type="NCBI Taxonomy" id="645134"/>
    <lineage>
        <taxon>Eukaryota</taxon>
        <taxon>Fungi</taxon>
        <taxon>Fungi incertae sedis</taxon>
        <taxon>Chytridiomycota</taxon>
        <taxon>Chytridiomycota incertae sedis</taxon>
        <taxon>Chytridiomycetes</taxon>
        <taxon>Spizellomycetales</taxon>
        <taxon>Spizellomycetaceae</taxon>
        <taxon>Spizellomyces</taxon>
    </lineage>
</organism>
<dbReference type="CDD" id="cd04508">
    <property type="entry name" value="Tudor_SF"/>
    <property type="match status" value="1"/>
</dbReference>
<feature type="region of interest" description="Disordered" evidence="1">
    <location>
        <begin position="395"/>
        <end position="489"/>
    </location>
</feature>
<feature type="compositionally biased region" description="Basic residues" evidence="1">
    <location>
        <begin position="13"/>
        <end position="30"/>
    </location>
</feature>
<protein>
    <submittedName>
        <fullName evidence="2">Uncharacterized protein</fullName>
    </submittedName>
</protein>
<dbReference type="Gene3D" id="2.30.30.140">
    <property type="match status" value="1"/>
</dbReference>
<feature type="region of interest" description="Disordered" evidence="1">
    <location>
        <begin position="87"/>
        <end position="122"/>
    </location>
</feature>
<sequence length="582" mass="64195">MESDNRLSEVAASHRRSSRLRNAHVHHKSGKAASDTNKQATFATPKVDRCRESKFQNGRIIRGLEDGDEHASIDRTACSADVCEESLAAGQKRKRRGRTTESSRTGTALRRPQTMCTKVQKDRGCSGTIDSLSKGRAQTPLHNVALESHTQGGTVRSESQVMNDSDDDADLVMDPSDVLWSSPSKKTKNRATCKAKRTSKPAVKGGKRDYHAGSSSVAESNVNGCAGSDSDIDRGDASLRIPGEAVLAFFAEDRRYYPAQIKSYNPTTAKYKVSFAQGYTRSLPRNKFHTQFEKAFKMVEVGDIRGYYYHSNESPRRHENNSPFACELDAVLPAIGLLVSGPVDQCRRADAFFNGKVKQLEHNLSYGPFEKDQIDMVVRVVKERFFASLFAKGGTSAEDEGDELDNKGSMGNRDPRDILERESAKTSASEEQTHVGRLPSPPPSQSRHIPPATAEPESSAIEPNASSSSHGIKHDKPAEVKRDISHSEDQITCISESGSSSSLALLSTPLKADKFTRLVLLPEALVRIIMARNNQTYQEAEKELRISVTRNRLNWVEEVMTALHCVVMGEVVGKGRRRLECD</sequence>
<dbReference type="OrthoDB" id="2505887at2759"/>
<keyword evidence="3" id="KW-1185">Reference proteome</keyword>
<evidence type="ECO:0000313" key="3">
    <source>
        <dbReference type="Proteomes" id="UP000053201"/>
    </source>
</evidence>
<feature type="compositionally biased region" description="Low complexity" evidence="1">
    <location>
        <begin position="454"/>
        <end position="469"/>
    </location>
</feature>
<feature type="compositionally biased region" description="Polar residues" evidence="1">
    <location>
        <begin position="213"/>
        <end position="222"/>
    </location>
</feature>
<dbReference type="InParanoid" id="A0A0L0HFK4"/>
<dbReference type="GeneID" id="27692333"/>
<gene>
    <name evidence="2" type="ORF">SPPG_09208</name>
</gene>
<accession>A0A0L0HFK4</accession>
<name>A0A0L0HFK4_SPIPD</name>
<feature type="compositionally biased region" description="Polar residues" evidence="1">
    <location>
        <begin position="148"/>
        <end position="163"/>
    </location>
</feature>
<feature type="compositionally biased region" description="Basic and acidic residues" evidence="1">
    <location>
        <begin position="413"/>
        <end position="424"/>
    </location>
</feature>
<dbReference type="AlphaFoldDB" id="A0A0L0HFK4"/>
<dbReference type="VEuPathDB" id="FungiDB:SPPG_09208"/>
<dbReference type="RefSeq" id="XP_016608305.1">
    <property type="nucleotide sequence ID" value="XM_016757365.1"/>
</dbReference>
<feature type="compositionally biased region" description="Basic residues" evidence="1">
    <location>
        <begin position="185"/>
        <end position="199"/>
    </location>
</feature>
<reference evidence="2 3" key="1">
    <citation type="submission" date="2009-08" db="EMBL/GenBank/DDBJ databases">
        <title>The Genome Sequence of Spizellomyces punctatus strain DAOM BR117.</title>
        <authorList>
            <consortium name="The Broad Institute Genome Sequencing Platform"/>
            <person name="Russ C."/>
            <person name="Cuomo C."/>
            <person name="Shea T."/>
            <person name="Young S.K."/>
            <person name="Zeng Q."/>
            <person name="Koehrsen M."/>
            <person name="Haas B."/>
            <person name="Borodovsky M."/>
            <person name="Guigo R."/>
            <person name="Alvarado L."/>
            <person name="Berlin A."/>
            <person name="Bochicchio J."/>
            <person name="Borenstein D."/>
            <person name="Chapman S."/>
            <person name="Chen Z."/>
            <person name="Engels R."/>
            <person name="Freedman E."/>
            <person name="Gellesch M."/>
            <person name="Goldberg J."/>
            <person name="Griggs A."/>
            <person name="Gujja S."/>
            <person name="Heiman D."/>
            <person name="Hepburn T."/>
            <person name="Howarth C."/>
            <person name="Jen D."/>
            <person name="Larson L."/>
            <person name="Lewis B."/>
            <person name="Mehta T."/>
            <person name="Park D."/>
            <person name="Pearson M."/>
            <person name="Roberts A."/>
            <person name="Saif S."/>
            <person name="Shenoy N."/>
            <person name="Sisk P."/>
            <person name="Stolte C."/>
            <person name="Sykes S."/>
            <person name="Thomson T."/>
            <person name="Walk T."/>
            <person name="White J."/>
            <person name="Yandava C."/>
            <person name="Burger G."/>
            <person name="Gray M.W."/>
            <person name="Holland P.W.H."/>
            <person name="King N."/>
            <person name="Lang F.B.F."/>
            <person name="Roger A.J."/>
            <person name="Ruiz-Trillo I."/>
            <person name="Lander E."/>
            <person name="Nusbaum C."/>
        </authorList>
    </citation>
    <scope>NUCLEOTIDE SEQUENCE [LARGE SCALE GENOMIC DNA]</scope>
    <source>
        <strain evidence="2 3">DAOM BR117</strain>
    </source>
</reference>
<evidence type="ECO:0000256" key="1">
    <source>
        <dbReference type="SAM" id="MobiDB-lite"/>
    </source>
</evidence>
<dbReference type="EMBL" id="KQ257456">
    <property type="protein sequence ID" value="KND00266.1"/>
    <property type="molecule type" value="Genomic_DNA"/>
</dbReference>
<feature type="compositionally biased region" description="Basic and acidic residues" evidence="1">
    <location>
        <begin position="472"/>
        <end position="489"/>
    </location>
</feature>
<feature type="region of interest" description="Disordered" evidence="1">
    <location>
        <begin position="1"/>
        <end position="48"/>
    </location>
</feature>
<dbReference type="Proteomes" id="UP000053201">
    <property type="component" value="Unassembled WGS sequence"/>
</dbReference>
<proteinExistence type="predicted"/>
<evidence type="ECO:0000313" key="2">
    <source>
        <dbReference type="EMBL" id="KND00266.1"/>
    </source>
</evidence>